<dbReference type="Proteomes" id="UP000235965">
    <property type="component" value="Unassembled WGS sequence"/>
</dbReference>
<dbReference type="InterPro" id="IPR036846">
    <property type="entry name" value="GM2-AP_sf"/>
</dbReference>
<dbReference type="EMBL" id="NEVH01020850">
    <property type="protein sequence ID" value="PNF21253.1"/>
    <property type="molecule type" value="Genomic_DNA"/>
</dbReference>
<evidence type="ECO:0000256" key="1">
    <source>
        <dbReference type="ARBA" id="ARBA00022729"/>
    </source>
</evidence>
<evidence type="ECO:0000313" key="2">
    <source>
        <dbReference type="EMBL" id="PNF21253.1"/>
    </source>
</evidence>
<protein>
    <submittedName>
        <fullName evidence="2">Uncharacterized protein</fullName>
    </submittedName>
</protein>
<reference evidence="2 3" key="1">
    <citation type="submission" date="2017-12" db="EMBL/GenBank/DDBJ databases">
        <title>Hemimetabolous genomes reveal molecular basis of termite eusociality.</title>
        <authorList>
            <person name="Harrison M.C."/>
            <person name="Jongepier E."/>
            <person name="Robertson H.M."/>
            <person name="Arning N."/>
            <person name="Bitard-Feildel T."/>
            <person name="Chao H."/>
            <person name="Childers C.P."/>
            <person name="Dinh H."/>
            <person name="Doddapaneni H."/>
            <person name="Dugan S."/>
            <person name="Gowin J."/>
            <person name="Greiner C."/>
            <person name="Han Y."/>
            <person name="Hu H."/>
            <person name="Hughes D.S.T."/>
            <person name="Huylmans A.-K."/>
            <person name="Kemena C."/>
            <person name="Kremer L.P.M."/>
            <person name="Lee S.L."/>
            <person name="Lopez-Ezquerra A."/>
            <person name="Mallet L."/>
            <person name="Monroy-Kuhn J.M."/>
            <person name="Moser A."/>
            <person name="Murali S.C."/>
            <person name="Muzny D.M."/>
            <person name="Otani S."/>
            <person name="Piulachs M.-D."/>
            <person name="Poelchau M."/>
            <person name="Qu J."/>
            <person name="Schaub F."/>
            <person name="Wada-Katsumata A."/>
            <person name="Worley K.C."/>
            <person name="Xie Q."/>
            <person name="Ylla G."/>
            <person name="Poulsen M."/>
            <person name="Gibbs R.A."/>
            <person name="Schal C."/>
            <person name="Richards S."/>
            <person name="Belles X."/>
            <person name="Korb J."/>
            <person name="Bornberg-Bauer E."/>
        </authorList>
    </citation>
    <scope>NUCLEOTIDE SEQUENCE [LARGE SCALE GENOMIC DNA]</scope>
    <source>
        <tissue evidence="2">Whole body</tissue>
    </source>
</reference>
<keyword evidence="3" id="KW-1185">Reference proteome</keyword>
<dbReference type="GO" id="GO:0008047">
    <property type="term" value="F:enzyme activator activity"/>
    <property type="evidence" value="ECO:0007669"/>
    <property type="project" value="InterPro"/>
</dbReference>
<evidence type="ECO:0000313" key="3">
    <source>
        <dbReference type="Proteomes" id="UP000235965"/>
    </source>
</evidence>
<dbReference type="InParanoid" id="A0A2J7PY34"/>
<keyword evidence="1" id="KW-0732">Signal</keyword>
<dbReference type="InterPro" id="IPR028996">
    <property type="entry name" value="GM2-AP"/>
</dbReference>
<dbReference type="STRING" id="105785.A0A2J7PY34"/>
<organism evidence="2 3">
    <name type="scientific">Cryptotermes secundus</name>
    <dbReference type="NCBI Taxonomy" id="105785"/>
    <lineage>
        <taxon>Eukaryota</taxon>
        <taxon>Metazoa</taxon>
        <taxon>Ecdysozoa</taxon>
        <taxon>Arthropoda</taxon>
        <taxon>Hexapoda</taxon>
        <taxon>Insecta</taxon>
        <taxon>Pterygota</taxon>
        <taxon>Neoptera</taxon>
        <taxon>Polyneoptera</taxon>
        <taxon>Dictyoptera</taxon>
        <taxon>Blattodea</taxon>
        <taxon>Blattoidea</taxon>
        <taxon>Termitoidae</taxon>
        <taxon>Kalotermitidae</taxon>
        <taxon>Cryptotermitinae</taxon>
        <taxon>Cryptotermes</taxon>
    </lineage>
</organism>
<dbReference type="PANTHER" id="PTHR17357">
    <property type="entry name" value="GM2 GANGLIOSIDE ACTIVATOR PROTEIN"/>
    <property type="match status" value="1"/>
</dbReference>
<name>A0A2J7PY34_9NEOP</name>
<comment type="caution">
    <text evidence="2">The sequence shown here is derived from an EMBL/GenBank/DDBJ whole genome shotgun (WGS) entry which is preliminary data.</text>
</comment>
<accession>A0A2J7PY34</accession>
<dbReference type="AlphaFoldDB" id="A0A2J7PY34"/>
<dbReference type="OrthoDB" id="6409159at2759"/>
<sequence length="107" mass="12103">MERQVFGVWVRVPCIRDFGSCIYEDLCNYGYDEDTSCPASFVQDRVPCRCPVEKGLYKIPSDVRISADGNHWAGLVSGKYRATATFTHNKYEMACYTASFTLKAVPK</sequence>
<proteinExistence type="predicted"/>
<dbReference type="GO" id="GO:0005319">
    <property type="term" value="F:lipid transporter activity"/>
    <property type="evidence" value="ECO:0007669"/>
    <property type="project" value="TreeGrafter"/>
</dbReference>
<dbReference type="GO" id="GO:0006689">
    <property type="term" value="P:ganglioside catabolic process"/>
    <property type="evidence" value="ECO:0007669"/>
    <property type="project" value="InterPro"/>
</dbReference>
<dbReference type="Gene3D" id="2.70.220.10">
    <property type="entry name" value="Ganglioside GM2 activator"/>
    <property type="match status" value="1"/>
</dbReference>
<dbReference type="SUPFAM" id="SSF63707">
    <property type="entry name" value="Ganglioside M2 (gm2) activator"/>
    <property type="match status" value="1"/>
</dbReference>
<gene>
    <name evidence="2" type="ORF">B7P43_G02112</name>
</gene>
<dbReference type="PANTHER" id="PTHR17357:SF0">
    <property type="entry name" value="GANGLIOSIDE GM2 ACTIVATOR"/>
    <property type="match status" value="1"/>
</dbReference>
<dbReference type="GO" id="GO:0009898">
    <property type="term" value="C:cytoplasmic side of plasma membrane"/>
    <property type="evidence" value="ECO:0007669"/>
    <property type="project" value="TreeGrafter"/>
</dbReference>